<dbReference type="Proteomes" id="UP000488956">
    <property type="component" value="Unassembled WGS sequence"/>
</dbReference>
<evidence type="ECO:0000313" key="11">
    <source>
        <dbReference type="Proteomes" id="UP000488956"/>
    </source>
</evidence>
<accession>A0A6A3EWK6</accession>
<dbReference type="EMBL" id="QXGA01001621">
    <property type="protein sequence ID" value="KAE9114383.1"/>
    <property type="molecule type" value="Genomic_DNA"/>
</dbReference>
<evidence type="ECO:0000313" key="10">
    <source>
        <dbReference type="Proteomes" id="UP000460718"/>
    </source>
</evidence>
<comment type="caution">
    <text evidence="2">The sequence shown here is derived from an EMBL/GenBank/DDBJ whole genome shotgun (WGS) entry which is preliminary data.</text>
</comment>
<evidence type="ECO:0000313" key="3">
    <source>
        <dbReference type="EMBL" id="KAE9009720.1"/>
    </source>
</evidence>
<evidence type="ECO:0000313" key="8">
    <source>
        <dbReference type="Proteomes" id="UP000437068"/>
    </source>
</evidence>
<evidence type="ECO:0000256" key="1">
    <source>
        <dbReference type="SAM" id="MobiDB-lite"/>
    </source>
</evidence>
<dbReference type="Proteomes" id="UP000437068">
    <property type="component" value="Unassembled WGS sequence"/>
</dbReference>
<sequence>MSPGTRSGRAIVPAVVHEACTIPVTLLVYFRLPPLMLCSGSRGSLSAASSQRTVTDPSPLASPASTMATSKLVGSPSRQSSQTSPIAPWSPQSPFVESQSRQEDGESASVTISQTSTIAPWSPQSPFNRLRRHRTVVVTLWFAEVIESDGYDSEVLTIIGPPAPPRRASITPSGSSSPGFVVVGPQPSDILAEWRLESWPREVEQLVAYGHLPR</sequence>
<feature type="compositionally biased region" description="Polar residues" evidence="1">
    <location>
        <begin position="76"/>
        <end position="99"/>
    </location>
</feature>
<dbReference type="Proteomes" id="UP000460718">
    <property type="component" value="Unassembled WGS sequence"/>
</dbReference>
<reference evidence="7 8" key="1">
    <citation type="submission" date="2018-08" db="EMBL/GenBank/DDBJ databases">
        <title>Genomic investigation of the strawberry pathogen Phytophthora fragariae indicates pathogenicity is determined by transcriptional variation in three key races.</title>
        <authorList>
            <person name="Adams T.M."/>
            <person name="Armitage A.D."/>
            <person name="Sobczyk M.K."/>
            <person name="Bates H.J."/>
            <person name="Dunwell J.M."/>
            <person name="Nellist C.F."/>
            <person name="Harrison R.J."/>
        </authorList>
    </citation>
    <scope>NUCLEOTIDE SEQUENCE [LARGE SCALE GENOMIC DNA]</scope>
    <source>
        <strain evidence="6 8">A4</strain>
        <strain evidence="5 9">NOV-5</strain>
        <strain evidence="2 7">NOV-9</strain>
        <strain evidence="4 11">ONT-3</strain>
        <strain evidence="3 10">SCRP245</strain>
    </source>
</reference>
<proteinExistence type="predicted"/>
<evidence type="ECO:0000313" key="2">
    <source>
        <dbReference type="EMBL" id="KAE8937765.1"/>
    </source>
</evidence>
<dbReference type="EMBL" id="QXFX01000536">
    <property type="protein sequence ID" value="KAE9112167.1"/>
    <property type="molecule type" value="Genomic_DNA"/>
</dbReference>
<organism evidence="2 7">
    <name type="scientific">Phytophthora fragariae</name>
    <dbReference type="NCBI Taxonomy" id="53985"/>
    <lineage>
        <taxon>Eukaryota</taxon>
        <taxon>Sar</taxon>
        <taxon>Stramenopiles</taxon>
        <taxon>Oomycota</taxon>
        <taxon>Peronosporomycetes</taxon>
        <taxon>Peronosporales</taxon>
        <taxon>Peronosporaceae</taxon>
        <taxon>Phytophthora</taxon>
    </lineage>
</organism>
<dbReference type="EMBL" id="QXGE01000591">
    <property type="protein sequence ID" value="KAE9308191.1"/>
    <property type="molecule type" value="Genomic_DNA"/>
</dbReference>
<feature type="region of interest" description="Disordered" evidence="1">
    <location>
        <begin position="48"/>
        <end position="115"/>
    </location>
</feature>
<dbReference type="Proteomes" id="UP000429523">
    <property type="component" value="Unassembled WGS sequence"/>
</dbReference>
<evidence type="ECO:0000313" key="5">
    <source>
        <dbReference type="EMBL" id="KAE9114383.1"/>
    </source>
</evidence>
<evidence type="ECO:0000313" key="6">
    <source>
        <dbReference type="EMBL" id="KAE9308191.1"/>
    </source>
</evidence>
<dbReference type="Proteomes" id="UP000440732">
    <property type="component" value="Unassembled WGS sequence"/>
</dbReference>
<evidence type="ECO:0000313" key="4">
    <source>
        <dbReference type="EMBL" id="KAE9112167.1"/>
    </source>
</evidence>
<evidence type="ECO:0000313" key="9">
    <source>
        <dbReference type="Proteomes" id="UP000440732"/>
    </source>
</evidence>
<dbReference type="AlphaFoldDB" id="A0A6A3EWK6"/>
<evidence type="ECO:0000313" key="7">
    <source>
        <dbReference type="Proteomes" id="UP000429523"/>
    </source>
</evidence>
<gene>
    <name evidence="6" type="ORF">PF001_g11278</name>
    <name evidence="5" type="ORF">PF006_g19533</name>
    <name evidence="2" type="ORF">PF009_g12338</name>
    <name evidence="4" type="ORF">PF010_g10551</name>
    <name evidence="3" type="ORF">PF011_g10133</name>
</gene>
<name>A0A6A3EWK6_9STRA</name>
<dbReference type="EMBL" id="QXGF01000612">
    <property type="protein sequence ID" value="KAE8937765.1"/>
    <property type="molecule type" value="Genomic_DNA"/>
</dbReference>
<protein>
    <submittedName>
        <fullName evidence="2">Uncharacterized protein</fullName>
    </submittedName>
</protein>
<dbReference type="EMBL" id="QXFW01000524">
    <property type="protein sequence ID" value="KAE9009720.1"/>
    <property type="molecule type" value="Genomic_DNA"/>
</dbReference>